<evidence type="ECO:0000313" key="2">
    <source>
        <dbReference type="EMBL" id="ERL91917.1"/>
    </source>
</evidence>
<gene>
    <name evidence="2" type="ORF">D910_09240</name>
</gene>
<evidence type="ECO:0000313" key="3">
    <source>
        <dbReference type="Proteomes" id="UP000030742"/>
    </source>
</evidence>
<sequence>MSSLEDTRNHIEEILQQVAASKKIIDYEMNLNMNVEVGDGFVSQFYKAQIVDKTGGAVLDVAIKKAPLWAFDFSSIFLNEINFYTQLLPALNQLNTGFDNTPQCLLAEYNGEKTFIAMEDLKPQGYQLYDKKKYFDAEHFELIFRTYGKFHASSFALRKRQFEDYQKIQAKFKDVFGIFMEVEYSVQMFKSALSAAVDGLDPESPTYTLVKDIPENCKQIVLKSFEYSGKHRCSTHGDCWSNNMLFKYSPSDQLQDVKLIDFQLSRDGTPVHDLSYFFYSSASRADLARLEDYLKIYHQSLTETLEGLDEKVEDFLSWDELLQEWKEHAAMGIFLGIYLWQIKLLDKGEYVDQLKSLNNEESKEDKIGMNDATKMFITLLSQTISSDAYKERSRNLLEHAQQYGVLTKEKIEQLLSSE</sequence>
<name>U4UFX5_DENPD</name>
<dbReference type="SUPFAM" id="SSF56112">
    <property type="entry name" value="Protein kinase-like (PK-like)"/>
    <property type="match status" value="1"/>
</dbReference>
<dbReference type="STRING" id="77166.U4UFX5"/>
<reference evidence="2 3" key="1">
    <citation type="journal article" date="2013" name="Genome Biol.">
        <title>Draft genome of the mountain pine beetle, Dendroctonus ponderosae Hopkins, a major forest pest.</title>
        <authorList>
            <person name="Keeling C.I."/>
            <person name="Yuen M.M."/>
            <person name="Liao N.Y."/>
            <person name="Docking T.R."/>
            <person name="Chan S.K."/>
            <person name="Taylor G.A."/>
            <person name="Palmquist D.L."/>
            <person name="Jackman S.D."/>
            <person name="Nguyen A."/>
            <person name="Li M."/>
            <person name="Henderson H."/>
            <person name="Janes J.K."/>
            <person name="Zhao Y."/>
            <person name="Pandoh P."/>
            <person name="Moore R."/>
            <person name="Sperling F.A."/>
            <person name="Huber D.P."/>
            <person name="Birol I."/>
            <person name="Jones S.J."/>
            <person name="Bohlmann J."/>
        </authorList>
    </citation>
    <scope>NUCLEOTIDE SEQUENCE</scope>
</reference>
<protein>
    <recommendedName>
        <fullName evidence="1">CHK kinase-like domain-containing protein</fullName>
    </recommendedName>
</protein>
<evidence type="ECO:0000259" key="1">
    <source>
        <dbReference type="SMART" id="SM00587"/>
    </source>
</evidence>
<dbReference type="InterPro" id="IPR004119">
    <property type="entry name" value="EcKL"/>
</dbReference>
<proteinExistence type="predicted"/>
<dbReference type="PANTHER" id="PTHR11012:SF30">
    <property type="entry name" value="PROTEIN KINASE-LIKE DOMAIN-CONTAINING"/>
    <property type="match status" value="1"/>
</dbReference>
<organism evidence="2 3">
    <name type="scientific">Dendroctonus ponderosae</name>
    <name type="common">Mountain pine beetle</name>
    <dbReference type="NCBI Taxonomy" id="77166"/>
    <lineage>
        <taxon>Eukaryota</taxon>
        <taxon>Metazoa</taxon>
        <taxon>Ecdysozoa</taxon>
        <taxon>Arthropoda</taxon>
        <taxon>Hexapoda</taxon>
        <taxon>Insecta</taxon>
        <taxon>Pterygota</taxon>
        <taxon>Neoptera</taxon>
        <taxon>Endopterygota</taxon>
        <taxon>Coleoptera</taxon>
        <taxon>Polyphaga</taxon>
        <taxon>Cucujiformia</taxon>
        <taxon>Curculionidae</taxon>
        <taxon>Scolytinae</taxon>
        <taxon>Dendroctonus</taxon>
    </lineage>
</organism>
<dbReference type="PANTHER" id="PTHR11012">
    <property type="entry name" value="PROTEIN KINASE-LIKE DOMAIN-CONTAINING"/>
    <property type="match status" value="1"/>
</dbReference>
<dbReference type="EMBL" id="KB632308">
    <property type="protein sequence ID" value="ERL91917.1"/>
    <property type="molecule type" value="Genomic_DNA"/>
</dbReference>
<feature type="domain" description="CHK kinase-like" evidence="1">
    <location>
        <begin position="116"/>
        <end position="307"/>
    </location>
</feature>
<dbReference type="InterPro" id="IPR011009">
    <property type="entry name" value="Kinase-like_dom_sf"/>
</dbReference>
<accession>U4UFX5</accession>
<dbReference type="Gene3D" id="3.90.1200.10">
    <property type="match status" value="1"/>
</dbReference>
<dbReference type="SMART" id="SM00587">
    <property type="entry name" value="CHK"/>
    <property type="match status" value="1"/>
</dbReference>
<dbReference type="Proteomes" id="UP000030742">
    <property type="component" value="Unassembled WGS sequence"/>
</dbReference>
<dbReference type="InterPro" id="IPR015897">
    <property type="entry name" value="CHK_kinase-like"/>
</dbReference>
<dbReference type="Pfam" id="PF02958">
    <property type="entry name" value="EcKL"/>
    <property type="match status" value="1"/>
</dbReference>
<dbReference type="AlphaFoldDB" id="U4UFX5"/>
<dbReference type="OrthoDB" id="8250698at2759"/>